<dbReference type="RefSeq" id="WP_039121414.1">
    <property type="nucleotide sequence ID" value="NZ_AOJP01000001.1"/>
</dbReference>
<reference evidence="1 2" key="1">
    <citation type="submission" date="2013-08" db="EMBL/GenBank/DDBJ databases">
        <title>An opportunistic ruminal bacterium that causes liver abscesses in cattle.</title>
        <authorList>
            <person name="Benahmed F.H."/>
            <person name="Rasmussen M."/>
            <person name="Harbottle H."/>
            <person name="Soppet D."/>
            <person name="Nagaraja T.G."/>
            <person name="Davidson M."/>
        </authorList>
    </citation>
    <scope>NUCLEOTIDE SEQUENCE [LARGE SCALE GENOMIC DNA]</scope>
    <source>
        <strain evidence="1 2">B35</strain>
    </source>
</reference>
<gene>
    <name evidence="1" type="ORF">C095_03320</name>
</gene>
<comment type="caution">
    <text evidence="1">The sequence shown here is derived from an EMBL/GenBank/DDBJ whole genome shotgun (WGS) entry which is preliminary data.</text>
</comment>
<protein>
    <submittedName>
        <fullName evidence="1">Membrane protein</fullName>
    </submittedName>
</protein>
<dbReference type="OrthoDB" id="1690530at2"/>
<dbReference type="Proteomes" id="UP000031184">
    <property type="component" value="Unassembled WGS sequence"/>
</dbReference>
<dbReference type="PATRIC" id="fig|1226633.4.peg.665"/>
<accession>A0A017H7D7</accession>
<evidence type="ECO:0000313" key="2">
    <source>
        <dbReference type="Proteomes" id="UP000031184"/>
    </source>
</evidence>
<name>A0A017H7D7_9FUSO</name>
<dbReference type="EMBL" id="AUZI01000011">
    <property type="protein sequence ID" value="KID49819.1"/>
    <property type="molecule type" value="Genomic_DNA"/>
</dbReference>
<dbReference type="AlphaFoldDB" id="A0A017H7D7"/>
<evidence type="ECO:0000313" key="1">
    <source>
        <dbReference type="EMBL" id="KID49819.1"/>
    </source>
</evidence>
<organism evidence="1 2">
    <name type="scientific">Fusobacterium necrophorum subsp. funduliforme B35</name>
    <dbReference type="NCBI Taxonomy" id="1226633"/>
    <lineage>
        <taxon>Bacteria</taxon>
        <taxon>Fusobacteriati</taxon>
        <taxon>Fusobacteriota</taxon>
        <taxon>Fusobacteriia</taxon>
        <taxon>Fusobacteriales</taxon>
        <taxon>Fusobacteriaceae</taxon>
        <taxon>Fusobacterium</taxon>
    </lineage>
</organism>
<sequence length="160" mass="17939">MGIFIAGYILLILSGVVFYYLISTYSVKISAFLIDFIVVGLGFYISIKDKLDNKLAIPLSITVVIIYGILLVLINQKLPKISKLLNYIIAFIGSSVALWLALDFITSTLAAFKIISQTYHQLPITKSMMINSFIHYVIVFLISIPVFKGRMKFILGGNYE</sequence>
<proteinExistence type="predicted"/>